<dbReference type="PANTHER" id="PTHR21666">
    <property type="entry name" value="PEPTIDASE-RELATED"/>
    <property type="match status" value="1"/>
</dbReference>
<dbReference type="Proteomes" id="UP001244427">
    <property type="component" value="Unassembled WGS sequence"/>
</dbReference>
<dbReference type="InterPro" id="IPR050570">
    <property type="entry name" value="Cell_wall_metabolism_enzyme"/>
</dbReference>
<dbReference type="InterPro" id="IPR016047">
    <property type="entry name" value="M23ase_b-sheet_dom"/>
</dbReference>
<keyword evidence="3" id="KW-0378">Hydrolase</keyword>
<dbReference type="GO" id="GO:0004222">
    <property type="term" value="F:metalloendopeptidase activity"/>
    <property type="evidence" value="ECO:0007669"/>
    <property type="project" value="TreeGrafter"/>
</dbReference>
<feature type="compositionally biased region" description="Gly residues" evidence="1">
    <location>
        <begin position="313"/>
        <end position="327"/>
    </location>
</feature>
<dbReference type="InterPro" id="IPR006311">
    <property type="entry name" value="TAT_signal"/>
</dbReference>
<protein>
    <submittedName>
        <fullName evidence="3">Murein DD-endopeptidase MepM/ murein hydrolase activator NlpD</fullName>
    </submittedName>
</protein>
<dbReference type="CDD" id="cd12797">
    <property type="entry name" value="M23_peptidase"/>
    <property type="match status" value="1"/>
</dbReference>
<dbReference type="Gene3D" id="2.70.70.10">
    <property type="entry name" value="Glucose Permease (Domain IIA)"/>
    <property type="match status" value="1"/>
</dbReference>
<dbReference type="Gene3D" id="6.10.250.3150">
    <property type="match status" value="1"/>
</dbReference>
<accession>A0AAW8EW75</accession>
<dbReference type="InterPro" id="IPR011055">
    <property type="entry name" value="Dup_hybrid_motif"/>
</dbReference>
<dbReference type="AlphaFoldDB" id="A0AAW8EW75"/>
<feature type="domain" description="M23ase beta-sheet core" evidence="2">
    <location>
        <begin position="356"/>
        <end position="456"/>
    </location>
</feature>
<dbReference type="PROSITE" id="PS51318">
    <property type="entry name" value="TAT"/>
    <property type="match status" value="1"/>
</dbReference>
<feature type="region of interest" description="Disordered" evidence="1">
    <location>
        <begin position="311"/>
        <end position="346"/>
    </location>
</feature>
<evidence type="ECO:0000259" key="2">
    <source>
        <dbReference type="Pfam" id="PF01551"/>
    </source>
</evidence>
<evidence type="ECO:0000256" key="1">
    <source>
        <dbReference type="SAM" id="MobiDB-lite"/>
    </source>
</evidence>
<organism evidence="3 4">
    <name type="scientific">Microbacterium natoriense</name>
    <dbReference type="NCBI Taxonomy" id="284570"/>
    <lineage>
        <taxon>Bacteria</taxon>
        <taxon>Bacillati</taxon>
        <taxon>Actinomycetota</taxon>
        <taxon>Actinomycetes</taxon>
        <taxon>Micrococcales</taxon>
        <taxon>Microbacteriaceae</taxon>
        <taxon>Microbacterium</taxon>
    </lineage>
</organism>
<evidence type="ECO:0000313" key="3">
    <source>
        <dbReference type="EMBL" id="MDQ0646889.1"/>
    </source>
</evidence>
<name>A0AAW8EW75_9MICO</name>
<gene>
    <name evidence="3" type="ORF">QFZ53_001085</name>
</gene>
<sequence length="467" mass="47629">MSETGGRGRVNDKSSIAESAEAASEDCGCAPTPAESRAFWKNGSLSRRHALGLGALSAVALSAFGVTSGVSAAYAASYPSWDDVQNAMANESAKASEVTRIQGLIDSLTQKVAETQAASEAAGQAFYEAQQAFFDAAARADMLQSKADVQAATADEAERKAAQVATQLYRDGGDDASLELFFSGSSENADELLSRLGTMDKVYAYTQKIYDTATASRDAAQSLSDQAVVAKTERDRLQKIAEQKMIEAQAAADAAQAALAEQTANLATMQAQLAALKDATATTVAGYREGVRVAEEQRRAAEAAAAAAAAANNGGGGGGGGGGGTVGRDGWVRPQGGHRSSGYGPRPAPCSGCSTFHYGVDLANGCGAAIYAANSGRVVYAGINGSLHSGYGNYIKIDHGGGVGTGYGHIRPGGFAVSNGQSVSAGQVIAYAGTTGSSNGCHLHFEVYINGKTTNPIDFLAARGISV</sequence>
<dbReference type="PANTHER" id="PTHR21666:SF270">
    <property type="entry name" value="MUREIN HYDROLASE ACTIVATOR ENVC"/>
    <property type="match status" value="1"/>
</dbReference>
<dbReference type="SUPFAM" id="SSF51261">
    <property type="entry name" value="Duplicated hybrid motif"/>
    <property type="match status" value="1"/>
</dbReference>
<reference evidence="3 4" key="1">
    <citation type="submission" date="2023-07" db="EMBL/GenBank/DDBJ databases">
        <title>Comparative genomics of wheat-associated soil bacteria to identify genetic determinants of phenazine resistance.</title>
        <authorList>
            <person name="Mouncey N."/>
        </authorList>
    </citation>
    <scope>NUCLEOTIDE SEQUENCE [LARGE SCALE GENOMIC DNA]</scope>
    <source>
        <strain evidence="3 4">W4I9-1</strain>
    </source>
</reference>
<evidence type="ECO:0000313" key="4">
    <source>
        <dbReference type="Proteomes" id="UP001244427"/>
    </source>
</evidence>
<dbReference type="EMBL" id="JAUSXV010000001">
    <property type="protein sequence ID" value="MDQ0646889.1"/>
    <property type="molecule type" value="Genomic_DNA"/>
</dbReference>
<keyword evidence="4" id="KW-1185">Reference proteome</keyword>
<dbReference type="Pfam" id="PF01551">
    <property type="entry name" value="Peptidase_M23"/>
    <property type="match status" value="1"/>
</dbReference>
<proteinExistence type="predicted"/>
<comment type="caution">
    <text evidence="3">The sequence shown here is derived from an EMBL/GenBank/DDBJ whole genome shotgun (WGS) entry which is preliminary data.</text>
</comment>
<feature type="region of interest" description="Disordered" evidence="1">
    <location>
        <begin position="1"/>
        <end position="31"/>
    </location>
</feature>